<accession>A0ABW9AGX3</accession>
<evidence type="ECO:0000313" key="2">
    <source>
        <dbReference type="Proteomes" id="UP001629230"/>
    </source>
</evidence>
<dbReference type="Proteomes" id="UP001629230">
    <property type="component" value="Unassembled WGS sequence"/>
</dbReference>
<organism evidence="1 2">
    <name type="scientific">Paraburkholderia dipogonis</name>
    <dbReference type="NCBI Taxonomy" id="1211383"/>
    <lineage>
        <taxon>Bacteria</taxon>
        <taxon>Pseudomonadati</taxon>
        <taxon>Pseudomonadota</taxon>
        <taxon>Betaproteobacteria</taxon>
        <taxon>Burkholderiales</taxon>
        <taxon>Burkholderiaceae</taxon>
        <taxon>Paraburkholderia</taxon>
    </lineage>
</organism>
<dbReference type="InterPro" id="IPR014710">
    <property type="entry name" value="RmlC-like_jellyroll"/>
</dbReference>
<comment type="caution">
    <text evidence="1">The sequence shown here is derived from an EMBL/GenBank/DDBJ whole genome shotgun (WGS) entry which is preliminary data.</text>
</comment>
<proteinExistence type="predicted"/>
<dbReference type="RefSeq" id="WP_408175340.1">
    <property type="nucleotide sequence ID" value="NZ_JAQQEZ010000001.1"/>
</dbReference>
<keyword evidence="2" id="KW-1185">Reference proteome</keyword>
<name>A0ABW9AGX3_9BURK</name>
<protein>
    <submittedName>
        <fullName evidence="1">Cupin</fullName>
    </submittedName>
</protein>
<evidence type="ECO:0000313" key="1">
    <source>
        <dbReference type="EMBL" id="MFL9999849.1"/>
    </source>
</evidence>
<sequence>MDIESFKADLTNTGYQEVLEKTYAPNQFIETHKHPFRARAVITAGEMTISWGGTVSREYRVGDIFEIEAGDEHSEQYGPTGATYLVGRKFPA</sequence>
<dbReference type="Gene3D" id="2.60.120.10">
    <property type="entry name" value="Jelly Rolls"/>
    <property type="match status" value="1"/>
</dbReference>
<gene>
    <name evidence="1" type="ORF">PQR57_02335</name>
</gene>
<reference evidence="1 2" key="1">
    <citation type="journal article" date="2024" name="Chem. Sci.">
        <title>Discovery of megapolipeptins by genome mining of a Burkholderiales bacteria collection.</title>
        <authorList>
            <person name="Paulo B.S."/>
            <person name="Recchia M.J.J."/>
            <person name="Lee S."/>
            <person name="Fergusson C.H."/>
            <person name="Romanowski S.B."/>
            <person name="Hernandez A."/>
            <person name="Krull N."/>
            <person name="Liu D.Y."/>
            <person name="Cavanagh H."/>
            <person name="Bos A."/>
            <person name="Gray C.A."/>
            <person name="Murphy B.T."/>
            <person name="Linington R.G."/>
            <person name="Eustaquio A.S."/>
        </authorList>
    </citation>
    <scope>NUCLEOTIDE SEQUENCE [LARGE SCALE GENOMIC DNA]</scope>
    <source>
        <strain evidence="1 2">RL17-350-BIC-A</strain>
    </source>
</reference>
<dbReference type="EMBL" id="JAQQEZ010000001">
    <property type="protein sequence ID" value="MFL9999849.1"/>
    <property type="molecule type" value="Genomic_DNA"/>
</dbReference>
<dbReference type="InterPro" id="IPR011051">
    <property type="entry name" value="RmlC_Cupin_sf"/>
</dbReference>
<dbReference type="SUPFAM" id="SSF51182">
    <property type="entry name" value="RmlC-like cupins"/>
    <property type="match status" value="1"/>
</dbReference>